<keyword evidence="9 14" id="KW-0472">Membrane</keyword>
<keyword evidence="10" id="KW-0594">Phospholipid biosynthesis</keyword>
<evidence type="ECO:0000256" key="14">
    <source>
        <dbReference type="SAM" id="Phobius"/>
    </source>
</evidence>
<organism evidence="15 16">
    <name type="scientific">Pyrrhoderma noxium</name>
    <dbReference type="NCBI Taxonomy" id="2282107"/>
    <lineage>
        <taxon>Eukaryota</taxon>
        <taxon>Fungi</taxon>
        <taxon>Dikarya</taxon>
        <taxon>Basidiomycota</taxon>
        <taxon>Agaricomycotina</taxon>
        <taxon>Agaricomycetes</taxon>
        <taxon>Hymenochaetales</taxon>
        <taxon>Hymenochaetaceae</taxon>
        <taxon>Pyrrhoderma</taxon>
    </lineage>
</organism>
<evidence type="ECO:0000256" key="7">
    <source>
        <dbReference type="ARBA" id="ARBA00022989"/>
    </source>
</evidence>
<keyword evidence="16" id="KW-1185">Reference proteome</keyword>
<evidence type="ECO:0000256" key="5">
    <source>
        <dbReference type="ARBA" id="ARBA00022679"/>
    </source>
</evidence>
<dbReference type="GO" id="GO:0016746">
    <property type="term" value="F:acyltransferase activity"/>
    <property type="evidence" value="ECO:0007669"/>
    <property type="project" value="UniProtKB-KW"/>
</dbReference>
<evidence type="ECO:0000256" key="12">
    <source>
        <dbReference type="ARBA" id="ARBA00023315"/>
    </source>
</evidence>
<keyword evidence="8" id="KW-0443">Lipid metabolism</keyword>
<keyword evidence="12" id="KW-0012">Acyltransferase</keyword>
<accession>A0A286UNM6</accession>
<evidence type="ECO:0000256" key="6">
    <source>
        <dbReference type="ARBA" id="ARBA00022692"/>
    </source>
</evidence>
<feature type="transmembrane region" description="Helical" evidence="14">
    <location>
        <begin position="210"/>
        <end position="230"/>
    </location>
</feature>
<feature type="transmembrane region" description="Helical" evidence="14">
    <location>
        <begin position="344"/>
        <end position="363"/>
    </location>
</feature>
<evidence type="ECO:0000313" key="16">
    <source>
        <dbReference type="Proteomes" id="UP000217199"/>
    </source>
</evidence>
<name>A0A286UNM6_9AGAM</name>
<feature type="compositionally biased region" description="Polar residues" evidence="13">
    <location>
        <begin position="1"/>
        <end position="11"/>
    </location>
</feature>
<comment type="caution">
    <text evidence="15">The sequence shown here is derived from an EMBL/GenBank/DDBJ whole genome shotgun (WGS) entry which is preliminary data.</text>
</comment>
<feature type="transmembrane region" description="Helical" evidence="14">
    <location>
        <begin position="158"/>
        <end position="176"/>
    </location>
</feature>
<dbReference type="OrthoDB" id="406287at2759"/>
<keyword evidence="5" id="KW-0808">Transferase</keyword>
<feature type="region of interest" description="Disordered" evidence="13">
    <location>
        <begin position="416"/>
        <end position="490"/>
    </location>
</feature>
<evidence type="ECO:0000256" key="8">
    <source>
        <dbReference type="ARBA" id="ARBA00023098"/>
    </source>
</evidence>
<evidence type="ECO:0000256" key="3">
    <source>
        <dbReference type="ARBA" id="ARBA00019082"/>
    </source>
</evidence>
<feature type="compositionally biased region" description="Low complexity" evidence="13">
    <location>
        <begin position="465"/>
        <end position="483"/>
    </location>
</feature>
<dbReference type="GO" id="GO:0016020">
    <property type="term" value="C:membrane"/>
    <property type="evidence" value="ECO:0007669"/>
    <property type="project" value="UniProtKB-SubCell"/>
</dbReference>
<feature type="transmembrane region" description="Helical" evidence="14">
    <location>
        <begin position="369"/>
        <end position="391"/>
    </location>
</feature>
<comment type="subcellular location">
    <subcellularLocation>
        <location evidence="1">Membrane</location>
        <topology evidence="1">Multi-pass membrane protein</topology>
    </subcellularLocation>
</comment>
<dbReference type="EMBL" id="NBII01000003">
    <property type="protein sequence ID" value="PAV21114.1"/>
    <property type="molecule type" value="Genomic_DNA"/>
</dbReference>
<gene>
    <name evidence="15" type="ORF">PNOK_0374100</name>
</gene>
<evidence type="ECO:0000256" key="2">
    <source>
        <dbReference type="ARBA" id="ARBA00006675"/>
    </source>
</evidence>
<dbReference type="InParanoid" id="A0A286UNM6"/>
<reference evidence="15 16" key="1">
    <citation type="journal article" date="2017" name="Mol. Ecol.">
        <title>Comparative and population genomic landscape of Phellinus noxius: A hypervariable fungus causing root rot in trees.</title>
        <authorList>
            <person name="Chung C.L."/>
            <person name="Lee T.J."/>
            <person name="Akiba M."/>
            <person name="Lee H.H."/>
            <person name="Kuo T.H."/>
            <person name="Liu D."/>
            <person name="Ke H.M."/>
            <person name="Yokoi T."/>
            <person name="Roa M.B."/>
            <person name="Lu M.J."/>
            <person name="Chang Y.Y."/>
            <person name="Ann P.J."/>
            <person name="Tsai J.N."/>
            <person name="Chen C.Y."/>
            <person name="Tzean S.S."/>
            <person name="Ota Y."/>
            <person name="Hattori T."/>
            <person name="Sahashi N."/>
            <person name="Liou R.F."/>
            <person name="Kikuchi T."/>
            <person name="Tsai I.J."/>
        </authorList>
    </citation>
    <scope>NUCLEOTIDE SEQUENCE [LARGE SCALE GENOMIC DNA]</scope>
    <source>
        <strain evidence="15 16">FFPRI411160</strain>
    </source>
</reference>
<evidence type="ECO:0000256" key="11">
    <source>
        <dbReference type="ARBA" id="ARBA00023264"/>
    </source>
</evidence>
<dbReference type="PANTHER" id="PTHR31201">
    <property type="entry name" value="OS01G0585100 PROTEIN"/>
    <property type="match status" value="1"/>
</dbReference>
<sequence length="490" mass="56296">MSVDSSNENSRPPSPTARRTSKHRSGNSMGFFSVPFERFNRDEISEWSSAFTLLDTIETFFDSRMDLLERQLKKHSERLKTRAEEAFKLKTPSGDIFAAKDLEREVQKFKLKVSSRMASLSTAWQSAKVVRTREKISFFFGVMSLLFTSLMFGMAPEWLHISYTVQAFYLLPLRAYQYKKRAWHYFLFDLCYYTTILNLVYIWFLPSSTLLWVACYCMSHGSLASAVITWRNSLVFHDTDKVTSLFVHIYAPLVFTVIRHYYPNVDSRFPAVNKVPYLAPLKTLGLSALIYVSWQALYWKFVLVDRRKKIESGERTTSFSWMLNDKRGVIGRMLSRIPRQYRELSFMSGQLVYTLVVEIPVFITYRSRFWSAAYLLFIFSVSVWNGGGFYIEVFGRKFERELEALRKELAESSASRSGIATPSRGLSSHSRSGSEDNLSTGTVGTESPVYVPRDLPATELAPTPLNELSSSSGENSNQSLSSQDETKKDR</sequence>
<protein>
    <recommendedName>
        <fullName evidence="3">Glycerophosphocholine acyltransferase 1</fullName>
    </recommendedName>
</protein>
<dbReference type="InterPro" id="IPR021261">
    <property type="entry name" value="GPCAT"/>
</dbReference>
<dbReference type="GO" id="GO:0006656">
    <property type="term" value="P:phosphatidylcholine biosynthetic process"/>
    <property type="evidence" value="ECO:0007669"/>
    <property type="project" value="TreeGrafter"/>
</dbReference>
<dbReference type="FunCoup" id="A0A286UNM6">
    <property type="interactions" value="34"/>
</dbReference>
<proteinExistence type="inferred from homology"/>
<dbReference type="Proteomes" id="UP000217199">
    <property type="component" value="Unassembled WGS sequence"/>
</dbReference>
<keyword evidence="6 14" id="KW-0812">Transmembrane</keyword>
<dbReference type="AlphaFoldDB" id="A0A286UNM6"/>
<dbReference type="Pfam" id="PF10998">
    <property type="entry name" value="DUF2838"/>
    <property type="match status" value="1"/>
</dbReference>
<feature type="transmembrane region" description="Helical" evidence="14">
    <location>
        <begin position="136"/>
        <end position="152"/>
    </location>
</feature>
<feature type="transmembrane region" description="Helical" evidence="14">
    <location>
        <begin position="242"/>
        <end position="262"/>
    </location>
</feature>
<comment type="similarity">
    <text evidence="2">Belongs to the GPC1 family.</text>
</comment>
<keyword evidence="11" id="KW-1208">Phospholipid metabolism</keyword>
<evidence type="ECO:0000256" key="4">
    <source>
        <dbReference type="ARBA" id="ARBA00022516"/>
    </source>
</evidence>
<evidence type="ECO:0000256" key="13">
    <source>
        <dbReference type="SAM" id="MobiDB-lite"/>
    </source>
</evidence>
<keyword evidence="4" id="KW-0444">Lipid biosynthesis</keyword>
<evidence type="ECO:0000256" key="1">
    <source>
        <dbReference type="ARBA" id="ARBA00004141"/>
    </source>
</evidence>
<feature type="transmembrane region" description="Helical" evidence="14">
    <location>
        <begin position="183"/>
        <end position="204"/>
    </location>
</feature>
<evidence type="ECO:0000256" key="9">
    <source>
        <dbReference type="ARBA" id="ARBA00023136"/>
    </source>
</evidence>
<feature type="region of interest" description="Disordered" evidence="13">
    <location>
        <begin position="1"/>
        <end position="26"/>
    </location>
</feature>
<evidence type="ECO:0000313" key="15">
    <source>
        <dbReference type="EMBL" id="PAV21114.1"/>
    </source>
</evidence>
<dbReference type="PANTHER" id="PTHR31201:SF1">
    <property type="entry name" value="GLYCEROPHOSPHOCHOLINE ACYLTRANSFERASE 1"/>
    <property type="match status" value="1"/>
</dbReference>
<keyword evidence="7 14" id="KW-1133">Transmembrane helix</keyword>
<feature type="transmembrane region" description="Helical" evidence="14">
    <location>
        <begin position="277"/>
        <end position="299"/>
    </location>
</feature>
<feature type="compositionally biased region" description="Polar residues" evidence="13">
    <location>
        <begin position="435"/>
        <end position="445"/>
    </location>
</feature>
<evidence type="ECO:0000256" key="10">
    <source>
        <dbReference type="ARBA" id="ARBA00023209"/>
    </source>
</evidence>